<protein>
    <submittedName>
        <fullName evidence="1">YdaS family helix-turn-helix protein</fullName>
    </submittedName>
</protein>
<proteinExistence type="predicted"/>
<accession>A0AA95GRM4</accession>
<name>A0AA95GRM4_9GAMM</name>
<dbReference type="Pfam" id="PF15943">
    <property type="entry name" value="YdaS_toxin"/>
    <property type="match status" value="1"/>
</dbReference>
<evidence type="ECO:0000313" key="1">
    <source>
        <dbReference type="EMBL" id="WGM01936.1"/>
    </source>
</evidence>
<dbReference type="InterPro" id="IPR010982">
    <property type="entry name" value="Lambda_DNA-bd_dom_sf"/>
</dbReference>
<organism evidence="1 2">
    <name type="scientific">Arsenophonus nasoniae</name>
    <name type="common">son-killer infecting Nasonia vitripennis</name>
    <dbReference type="NCBI Taxonomy" id="638"/>
    <lineage>
        <taxon>Bacteria</taxon>
        <taxon>Pseudomonadati</taxon>
        <taxon>Pseudomonadota</taxon>
        <taxon>Gammaproteobacteria</taxon>
        <taxon>Enterobacterales</taxon>
        <taxon>Morganellaceae</taxon>
        <taxon>Arsenophonus</taxon>
    </lineage>
</organism>
<sequence length="78" mass="9105">MERQTKEKIMSRYTQAEIANYFGCKQQSVAQWLSRSIPSQRVIPLCEMLKWNITPHELRPDIYPNPTDGIPADKQNTI</sequence>
<reference evidence="1" key="1">
    <citation type="submission" date="2023-04" db="EMBL/GenBank/DDBJ databases">
        <title>Genome dynamics across the evolutionary transition to endosymbiosis.</title>
        <authorList>
            <person name="Siozios S."/>
            <person name="Nadal-Jimenez P."/>
            <person name="Azagi T."/>
            <person name="Sprong H."/>
            <person name="Frost C.L."/>
            <person name="Parratt S.R."/>
            <person name="Taylor G."/>
            <person name="Brettell L."/>
            <person name="Lew K.C."/>
            <person name="Croft L."/>
            <person name="King K.C."/>
            <person name="Brockhurst M.A."/>
            <person name="Hypsa V."/>
            <person name="Novakova E."/>
            <person name="Darby A.C."/>
            <person name="Hurst G.D.D."/>
        </authorList>
    </citation>
    <scope>NUCLEOTIDE SEQUENCE</scope>
    <source>
        <strain evidence="1">APv</strain>
    </source>
</reference>
<dbReference type="RefSeq" id="WP_280625344.1">
    <property type="nucleotide sequence ID" value="NZ_CP123504.1"/>
</dbReference>
<dbReference type="GO" id="GO:0003677">
    <property type="term" value="F:DNA binding"/>
    <property type="evidence" value="ECO:0007669"/>
    <property type="project" value="InterPro"/>
</dbReference>
<dbReference type="InterPro" id="IPR031856">
    <property type="entry name" value="YdaS_toxin-like"/>
</dbReference>
<dbReference type="SUPFAM" id="SSF47413">
    <property type="entry name" value="lambda repressor-like DNA-binding domains"/>
    <property type="match status" value="1"/>
</dbReference>
<dbReference type="AlphaFoldDB" id="A0AA95GRM4"/>
<dbReference type="Proteomes" id="UP001177595">
    <property type="component" value="Chromosome"/>
</dbReference>
<dbReference type="EMBL" id="CP123504">
    <property type="protein sequence ID" value="WGM01936.1"/>
    <property type="molecule type" value="Genomic_DNA"/>
</dbReference>
<gene>
    <name evidence="1" type="ORF">QE210_02050</name>
</gene>
<dbReference type="Gene3D" id="1.10.260.40">
    <property type="entry name" value="lambda repressor-like DNA-binding domains"/>
    <property type="match status" value="1"/>
</dbReference>
<evidence type="ECO:0000313" key="2">
    <source>
        <dbReference type="Proteomes" id="UP001177595"/>
    </source>
</evidence>